<evidence type="ECO:0000313" key="2">
    <source>
        <dbReference type="Proteomes" id="UP000003599"/>
    </source>
</evidence>
<dbReference type="RefSeq" id="WP_004636970.1">
    <property type="nucleotide sequence ID" value="NZ_JH601104.1"/>
</dbReference>
<name>H3NGI8_9LACT</name>
<accession>H3NGI8</accession>
<dbReference type="HOGENOM" id="CLU_3215456_0_0_9"/>
<reference evidence="1 2" key="1">
    <citation type="submission" date="2012-01" db="EMBL/GenBank/DDBJ databases">
        <title>The Genome Sequence of Dolosigranulum pigrum ATCC 51524.</title>
        <authorList>
            <consortium name="The Broad Institute Genome Sequencing Platform"/>
            <person name="Earl A."/>
            <person name="Ward D."/>
            <person name="Feldgarden M."/>
            <person name="Gevers D."/>
            <person name="Huys G."/>
            <person name="Young S.K."/>
            <person name="Zeng Q."/>
            <person name="Gargeya S."/>
            <person name="Fitzgerald M."/>
            <person name="Haas B."/>
            <person name="Abouelleil A."/>
            <person name="Alvarado L."/>
            <person name="Arachchi H.M."/>
            <person name="Berlin A."/>
            <person name="Chapman S.B."/>
            <person name="Gearin G."/>
            <person name="Goldberg J."/>
            <person name="Griggs A."/>
            <person name="Gujja S."/>
            <person name="Hansen M."/>
            <person name="Heiman D."/>
            <person name="Howarth C."/>
            <person name="Larimer J."/>
            <person name="Lui A."/>
            <person name="MacDonald P.J.P."/>
            <person name="McCowen C."/>
            <person name="Montmayeur A."/>
            <person name="Murphy C."/>
            <person name="Neiman D."/>
            <person name="Pearson M."/>
            <person name="Priest M."/>
            <person name="Roberts A."/>
            <person name="Saif S."/>
            <person name="Shea T."/>
            <person name="Sisk P."/>
            <person name="Stolte C."/>
            <person name="Sykes S."/>
            <person name="Wortman J."/>
            <person name="Nusbaum C."/>
            <person name="Birren B."/>
        </authorList>
    </citation>
    <scope>NUCLEOTIDE SEQUENCE [LARGE SCALE GENOMIC DNA]</scope>
    <source>
        <strain evidence="1 2">ATCC 51524</strain>
    </source>
</reference>
<sequence length="44" mass="5106">MDAKEARKAIEQVYQETGFRKNQVQSLFAMERLIFGLLGIIKSF</sequence>
<dbReference type="EMBL" id="AGEF01000016">
    <property type="protein sequence ID" value="EHR31752.1"/>
    <property type="molecule type" value="Genomic_DNA"/>
</dbReference>
<gene>
    <name evidence="1" type="ORF">HMPREF9703_01630</name>
</gene>
<protein>
    <submittedName>
        <fullName evidence="1">Uncharacterized protein</fullName>
    </submittedName>
</protein>
<dbReference type="Proteomes" id="UP000003599">
    <property type="component" value="Unassembled WGS sequence"/>
</dbReference>
<keyword evidence="2" id="KW-1185">Reference proteome</keyword>
<dbReference type="GeneID" id="92895754"/>
<comment type="caution">
    <text evidence="1">The sequence shown here is derived from an EMBL/GenBank/DDBJ whole genome shotgun (WGS) entry which is preliminary data.</text>
</comment>
<dbReference type="AlphaFoldDB" id="H3NGI8"/>
<proteinExistence type="predicted"/>
<organism evidence="1 2">
    <name type="scientific">Dolosigranulum pigrum ATCC 51524</name>
    <dbReference type="NCBI Taxonomy" id="883103"/>
    <lineage>
        <taxon>Bacteria</taxon>
        <taxon>Bacillati</taxon>
        <taxon>Bacillota</taxon>
        <taxon>Bacilli</taxon>
        <taxon>Lactobacillales</taxon>
        <taxon>Carnobacteriaceae</taxon>
        <taxon>Dolosigranulum</taxon>
    </lineage>
</organism>
<evidence type="ECO:0000313" key="1">
    <source>
        <dbReference type="EMBL" id="EHR31752.1"/>
    </source>
</evidence>